<dbReference type="PANTHER" id="PTHR24093">
    <property type="entry name" value="CATION TRANSPORTING ATPASE"/>
    <property type="match status" value="1"/>
</dbReference>
<dbReference type="Gene3D" id="3.40.1110.10">
    <property type="entry name" value="Calcium-transporting ATPase, cytoplasmic domain N"/>
    <property type="match status" value="1"/>
</dbReference>
<dbReference type="PANTHER" id="PTHR24093:SF506">
    <property type="entry name" value="CATION-TRANSPORTING ATPASE PMA1"/>
    <property type="match status" value="1"/>
</dbReference>
<dbReference type="Proteomes" id="UP000319716">
    <property type="component" value="Unassembled WGS sequence"/>
</dbReference>
<dbReference type="GO" id="GO:0000166">
    <property type="term" value="F:nucleotide binding"/>
    <property type="evidence" value="ECO:0007669"/>
    <property type="project" value="InterPro"/>
</dbReference>
<sequence>MAERPFDSDRKLMSTVNKEGDHYRVHTKGAFDSILKIATHALVNGEKVPLTDDLKADFLRAAEEMSDQALRVLGAAYKDSDEVVEPDQMENDLTILGLVGMIDPPRLEVKDAIRQAKEAGITPVMITGDHQHTAAAIAMQLGMAESLDQSISGSQLDAMSDDELKQKLIITASSPGYLRNIR</sequence>
<dbReference type="Gene3D" id="3.40.50.1000">
    <property type="entry name" value="HAD superfamily/HAD-like"/>
    <property type="match status" value="1"/>
</dbReference>
<dbReference type="InterPro" id="IPR036412">
    <property type="entry name" value="HAD-like_sf"/>
</dbReference>
<evidence type="ECO:0000313" key="3">
    <source>
        <dbReference type="Proteomes" id="UP000319716"/>
    </source>
</evidence>
<name>A0A4Y1ZC99_9BACL</name>
<comment type="caution">
    <text evidence="2">The sequence shown here is derived from an EMBL/GenBank/DDBJ whole genome shotgun (WGS) entry which is preliminary data.</text>
</comment>
<evidence type="ECO:0000313" key="2">
    <source>
        <dbReference type="EMBL" id="GAY76640.1"/>
    </source>
</evidence>
<reference evidence="2 3" key="1">
    <citation type="submission" date="2017-11" db="EMBL/GenBank/DDBJ databases">
        <title>Draft Genome Sequence of Sporolactobacillus inulinus NBRC 111894 Isolated from Koso, a Japanese Sugar-Vegetable Fermented Beverage.</title>
        <authorList>
            <person name="Chiou T.Y."/>
            <person name="Oshima K."/>
            <person name="Suda W."/>
            <person name="Hattori M."/>
            <person name="Takahashi T."/>
        </authorList>
    </citation>
    <scope>NUCLEOTIDE SEQUENCE [LARGE SCALE GENOMIC DNA]</scope>
    <source>
        <strain evidence="2 3">NBRC111894</strain>
    </source>
</reference>
<organism evidence="2 3">
    <name type="scientific">Sporolactobacillus inulinus</name>
    <dbReference type="NCBI Taxonomy" id="2078"/>
    <lineage>
        <taxon>Bacteria</taxon>
        <taxon>Bacillati</taxon>
        <taxon>Bacillota</taxon>
        <taxon>Bacilli</taxon>
        <taxon>Bacillales</taxon>
        <taxon>Sporolactobacillaceae</taxon>
        <taxon>Sporolactobacillus</taxon>
    </lineage>
</organism>
<dbReference type="SUPFAM" id="SSF56784">
    <property type="entry name" value="HAD-like"/>
    <property type="match status" value="1"/>
</dbReference>
<dbReference type="EMBL" id="BEXB01000016">
    <property type="protein sequence ID" value="GAY76640.1"/>
    <property type="molecule type" value="Genomic_DNA"/>
</dbReference>
<dbReference type="GO" id="GO:0005388">
    <property type="term" value="F:P-type calcium transporter activity"/>
    <property type="evidence" value="ECO:0007669"/>
    <property type="project" value="TreeGrafter"/>
</dbReference>
<dbReference type="InterPro" id="IPR023214">
    <property type="entry name" value="HAD_sf"/>
</dbReference>
<dbReference type="SUPFAM" id="SSF81660">
    <property type="entry name" value="Metal cation-transporting ATPase, ATP-binding domain N"/>
    <property type="match status" value="1"/>
</dbReference>
<dbReference type="AlphaFoldDB" id="A0A4Y1ZC99"/>
<keyword evidence="1" id="KW-0460">Magnesium</keyword>
<dbReference type="InterPro" id="IPR023299">
    <property type="entry name" value="ATPase_P-typ_cyto_dom_N"/>
</dbReference>
<proteinExistence type="predicted"/>
<accession>A0A4Y1ZC99</accession>
<evidence type="ECO:0000256" key="1">
    <source>
        <dbReference type="ARBA" id="ARBA00022842"/>
    </source>
</evidence>
<dbReference type="Pfam" id="PF13246">
    <property type="entry name" value="Cation_ATPase"/>
    <property type="match status" value="1"/>
</dbReference>
<protein>
    <submittedName>
        <fullName evidence="2">Cation-transporting ATPase, E1-E2 family</fullName>
    </submittedName>
</protein>
<gene>
    <name evidence="2" type="ORF">NBRC111894_2194</name>
</gene>
<dbReference type="GO" id="GO:0005886">
    <property type="term" value="C:plasma membrane"/>
    <property type="evidence" value="ECO:0007669"/>
    <property type="project" value="TreeGrafter"/>
</dbReference>